<keyword evidence="2" id="KW-0436">Ligase</keyword>
<proteinExistence type="predicted"/>
<dbReference type="AlphaFoldDB" id="A0A8K2A283"/>
<gene>
    <name evidence="2" type="ORF">GS597_18160</name>
</gene>
<feature type="transmembrane region" description="Helical" evidence="1">
    <location>
        <begin position="269"/>
        <end position="288"/>
    </location>
</feature>
<organism evidence="2 3">
    <name type="scientific">Petrachloros mirabilis ULC683</name>
    <dbReference type="NCBI Taxonomy" id="2781853"/>
    <lineage>
        <taxon>Bacteria</taxon>
        <taxon>Bacillati</taxon>
        <taxon>Cyanobacteriota</taxon>
        <taxon>Cyanophyceae</taxon>
        <taxon>Synechococcales</taxon>
        <taxon>Petrachlorosaceae</taxon>
        <taxon>Petrachloros</taxon>
        <taxon>Petrachloros mirabilis</taxon>
    </lineage>
</organism>
<feature type="transmembrane region" description="Helical" evidence="1">
    <location>
        <begin position="191"/>
        <end position="213"/>
    </location>
</feature>
<protein>
    <submittedName>
        <fullName evidence="2">O-antigen ligase domain-containing protein</fullName>
    </submittedName>
</protein>
<feature type="transmembrane region" description="Helical" evidence="1">
    <location>
        <begin position="139"/>
        <end position="158"/>
    </location>
</feature>
<feature type="transmembrane region" description="Helical" evidence="1">
    <location>
        <begin position="28"/>
        <end position="47"/>
    </location>
</feature>
<dbReference type="EMBL" id="WVIC01000051">
    <property type="protein sequence ID" value="NCJ08396.1"/>
    <property type="molecule type" value="Genomic_DNA"/>
</dbReference>
<sequence>MNLLAYLVMWGWIPVILYLFTRFPVQRALVISFVVAWLFLPQAEIVFSGIPNYTKISATCYGALLATFFFDGERFQDFRYRWIDVPMTLWCIAPFFSSVANGLGAYDGLSATLSQIVTWGLPYFLGRLYLGNRRGLKELVLGFVIGGAVYVPLCLLEVRLSPQLHRWIYGYFPHSSFGQTMRYGGFRPTVFMQHGLMVGAWMMAATLVAFWLWHQGVLKDLWNIPMVAIVAALGGTLILVKSTGAVVLAALGVILLLSLQLLRTRLPILIIVGVACLYLGFGAVGWLTPDQRASIVETVAQVTNEARAGSLEFRMENEALLAERAREQPVFGWGGWGRARVYDERGKDRSVTDSLWIIAFGNYGAVGLLSLMSALLLPVLGLFFWRFSDLDWGCPQAAPVAVLGVLLLLYVLDCLVNAMINPVFILMAGGLSGLVSQPRHQSVPQRRKRVVSSGRRVPARAAFKPLRR</sequence>
<feature type="transmembrane region" description="Helical" evidence="1">
    <location>
        <begin position="109"/>
        <end position="130"/>
    </location>
</feature>
<dbReference type="RefSeq" id="WP_161826870.1">
    <property type="nucleotide sequence ID" value="NZ_WVIC01000051.1"/>
</dbReference>
<evidence type="ECO:0000313" key="2">
    <source>
        <dbReference type="EMBL" id="NCJ08396.1"/>
    </source>
</evidence>
<feature type="transmembrane region" description="Helical" evidence="1">
    <location>
        <begin position="392"/>
        <end position="412"/>
    </location>
</feature>
<feature type="transmembrane region" description="Helical" evidence="1">
    <location>
        <begin position="355"/>
        <end position="385"/>
    </location>
</feature>
<feature type="transmembrane region" description="Helical" evidence="1">
    <location>
        <begin position="6"/>
        <end position="21"/>
    </location>
</feature>
<comment type="caution">
    <text evidence="2">The sequence shown here is derived from an EMBL/GenBank/DDBJ whole genome shotgun (WGS) entry which is preliminary data.</text>
</comment>
<dbReference type="Proteomes" id="UP000607397">
    <property type="component" value="Unassembled WGS sequence"/>
</dbReference>
<name>A0A8K2A283_9CYAN</name>
<evidence type="ECO:0000313" key="3">
    <source>
        <dbReference type="Proteomes" id="UP000607397"/>
    </source>
</evidence>
<dbReference type="GO" id="GO:0016874">
    <property type="term" value="F:ligase activity"/>
    <property type="evidence" value="ECO:0007669"/>
    <property type="project" value="UniProtKB-KW"/>
</dbReference>
<reference evidence="2" key="1">
    <citation type="submission" date="2019-12" db="EMBL/GenBank/DDBJ databases">
        <title>High-Quality draft genome sequences of three cyanobacteria isolated from the limestone walls of the Old Cathedral of Coimbra.</title>
        <authorList>
            <person name="Tiago I."/>
            <person name="Soares F."/>
            <person name="Portugal A."/>
        </authorList>
    </citation>
    <scope>NUCLEOTIDE SEQUENCE [LARGE SCALE GENOMIC DNA]</scope>
    <source>
        <strain evidence="2">C</strain>
    </source>
</reference>
<keyword evidence="3" id="KW-1185">Reference proteome</keyword>
<feature type="transmembrane region" description="Helical" evidence="1">
    <location>
        <begin position="245"/>
        <end position="262"/>
    </location>
</feature>
<keyword evidence="1" id="KW-1133">Transmembrane helix</keyword>
<accession>A0A8K2A283</accession>
<keyword evidence="1" id="KW-0472">Membrane</keyword>
<keyword evidence="1" id="KW-0812">Transmembrane</keyword>
<evidence type="ECO:0000256" key="1">
    <source>
        <dbReference type="SAM" id="Phobius"/>
    </source>
</evidence>